<evidence type="ECO:0000313" key="3">
    <source>
        <dbReference type="Proteomes" id="UP001207736"/>
    </source>
</evidence>
<dbReference type="Proteomes" id="UP001208692">
    <property type="component" value="Unassembled WGS sequence"/>
</dbReference>
<organism evidence="1 3">
    <name type="scientific">Capnocytophaga catalasegens</name>
    <dbReference type="NCBI Taxonomy" id="1004260"/>
    <lineage>
        <taxon>Bacteria</taxon>
        <taxon>Pseudomonadati</taxon>
        <taxon>Bacteroidota</taxon>
        <taxon>Flavobacteriia</taxon>
        <taxon>Flavobacteriales</taxon>
        <taxon>Flavobacteriaceae</taxon>
        <taxon>Capnocytophaga</taxon>
    </lineage>
</organism>
<sequence>MKIKTRPNPPLFPEMSHEMKKLVEEAYQWFIRPLGSHLTDVCTDCCVSKQDETLLIKTPVQELSEDLIYQYLDAAYTDCRSNEIAHFLPRILELLASHKHIRHSTEITLDKCHFEAPYWKPQQLDFIHRYSAQYLTDLLKTPPKQTHLPSATEVIVMFSLSGIDVTHLFSVWEEMATKYPTAVAHFAQMMRYEVDDYSTFNNVFCDNPKFYQQINDWLNSSQTAAIFLPAIEHYYFENEDLSEEESRHFSCLHSHLSKKVGK</sequence>
<keyword evidence="4" id="KW-1185">Reference proteome</keyword>
<comment type="caution">
    <text evidence="1">The sequence shown here is derived from an EMBL/GenBank/DDBJ whole genome shotgun (WGS) entry which is preliminary data.</text>
</comment>
<protein>
    <submittedName>
        <fullName evidence="1">Uncharacterized protein</fullName>
    </submittedName>
</protein>
<dbReference type="EMBL" id="BQKA01000025">
    <property type="protein sequence ID" value="GJM50396.1"/>
    <property type="molecule type" value="Genomic_DNA"/>
</dbReference>
<evidence type="ECO:0000313" key="2">
    <source>
        <dbReference type="EMBL" id="GJM52679.1"/>
    </source>
</evidence>
<dbReference type="RefSeq" id="WP_264845164.1">
    <property type="nucleotide sequence ID" value="NZ_BPMA01000005.1"/>
</dbReference>
<gene>
    <name evidence="1" type="ORF">RCZ15_13690</name>
    <name evidence="2" type="ORF">RCZ16_09960</name>
</gene>
<dbReference type="Proteomes" id="UP001207736">
    <property type="component" value="Unassembled WGS sequence"/>
</dbReference>
<proteinExistence type="predicted"/>
<name>A0AAV5ASX8_9FLAO</name>
<dbReference type="EMBL" id="BQKB01000017">
    <property type="protein sequence ID" value="GJM52679.1"/>
    <property type="molecule type" value="Genomic_DNA"/>
</dbReference>
<reference evidence="1 4" key="1">
    <citation type="submission" date="2021-11" db="EMBL/GenBank/DDBJ databases">
        <title>Draft genome sequence of Capnocytophaga sp. strain KC07075 isolated from cat oral cavity.</title>
        <authorList>
            <person name="Suzuki M."/>
            <person name="Imaoka K."/>
            <person name="Kimura M."/>
            <person name="Morikawa S."/>
            <person name="Maeda K."/>
        </authorList>
    </citation>
    <scope>NUCLEOTIDE SEQUENCE</scope>
    <source>
        <strain evidence="1">KC07075</strain>
        <strain evidence="2 4">KC07079</strain>
    </source>
</reference>
<dbReference type="AlphaFoldDB" id="A0AAV5ASX8"/>
<accession>A0AAV5ASX8</accession>
<evidence type="ECO:0000313" key="4">
    <source>
        <dbReference type="Proteomes" id="UP001208692"/>
    </source>
</evidence>
<evidence type="ECO:0000313" key="1">
    <source>
        <dbReference type="EMBL" id="GJM50396.1"/>
    </source>
</evidence>